<dbReference type="PANTHER" id="PTHR10039">
    <property type="entry name" value="AMELOGENIN"/>
    <property type="match status" value="1"/>
</dbReference>
<evidence type="ECO:0000256" key="1">
    <source>
        <dbReference type="ARBA" id="ARBA00022737"/>
    </source>
</evidence>
<reference evidence="4 5" key="1">
    <citation type="journal article" date="2020" name="ISME J.">
        <title>Uncovering the hidden diversity of litter-decomposition mechanisms in mushroom-forming fungi.</title>
        <authorList>
            <person name="Floudas D."/>
            <person name="Bentzer J."/>
            <person name="Ahren D."/>
            <person name="Johansson T."/>
            <person name="Persson P."/>
            <person name="Tunlid A."/>
        </authorList>
    </citation>
    <scope>NUCLEOTIDE SEQUENCE [LARGE SCALE GENOMIC DNA]</scope>
    <source>
        <strain evidence="4 5">CBS 101986</strain>
    </source>
</reference>
<evidence type="ECO:0000259" key="3">
    <source>
        <dbReference type="PROSITE" id="PS50837"/>
    </source>
</evidence>
<dbReference type="AlphaFoldDB" id="A0A8H5BJI4"/>
<dbReference type="PANTHER" id="PTHR10039:SF17">
    <property type="entry name" value="FUNGAL STAND N-TERMINAL GOODBYE DOMAIN-CONTAINING PROTEIN-RELATED"/>
    <property type="match status" value="1"/>
</dbReference>
<dbReference type="InterPro" id="IPR027417">
    <property type="entry name" value="P-loop_NTPase"/>
</dbReference>
<sequence>MPKAISFLTTFLHPDHLPLLSKPPDMDSNSVPDHKHLTGQPTKRTAASPRPTAAPPVGTFSILNNAQNNNIHGNTFVTNVKADTTRLLDALYRRVAPNAILNAGGRADEVRCHPGTREEVISRIEKWREAQDDPTTPIFWLSGPAGAGKSAIVQTVAERYIQQKVPQANFFFFRADSSRSTALPLVATLLHQIIRIHPSVRELVATSLIADPLIFDSSLEEQLTQVIVAPLRTIQQSSDSHYPLVLLIDGLDECDSETKQSQRQILRAFDKVLAERPCPFRLLVASRNESQIRMTFNQLSTPVLSLYLDDEYSPENDIRLFVAAEFQKTKETHPLSYLLHKDWPSVKDIEGIVWQSSGQFIYAATVVRFISHSSASPELSLQQVLGIAPTPTASPFSQLDAVYTFILSRVDDQQALKDILHIYFHRKSFLQPRAGFLASPLLPQMLRLYNHRYTDTVIHSCVADMSTITRFDSIHHTLAFYHASLEDYFQDPTRSGNYFVHIDAFNAKILPSLVLELTKQNELDKKVLRLAVLCLERLNVMTPDLTSSLKSIAPECLDVICNQGPDTLRVIFTNIHSLCQCDEDVTNYKQILRKWIFHHFMASAHRWDFDPGYFARRLHEAPHSGRYILMAQVDHVYGNITQDQMVVVNTFRPESAYDVGEVALWIKTLLQRIHGKYYPHDVETYQRLVKQWIFWAVSNNVLLSDEYSLPNGHQIYYMSLGLPDLKKDEIHKDVVPLSERYIMMAQIDHFHGDVTSDLDVVANILCPALVSNAHETVSWVRNLLHHIHGEYYPHNLETYRRLMRKWIFWAISNNVLLSDPHSLSDRSQIDDTFSPSSSDFRETELHDLPCSQRYIAMAQIERLHGDTTQNPSIVVDSLRPESVSAAHEIALWVQYLLQGIHKEVR</sequence>
<dbReference type="SUPFAM" id="SSF52540">
    <property type="entry name" value="P-loop containing nucleoside triphosphate hydrolases"/>
    <property type="match status" value="1"/>
</dbReference>
<dbReference type="InterPro" id="IPR056884">
    <property type="entry name" value="NPHP3-like_N"/>
</dbReference>
<proteinExistence type="predicted"/>
<gene>
    <name evidence="4" type="ORF">D9619_011258</name>
</gene>
<dbReference type="InterPro" id="IPR007111">
    <property type="entry name" value="NACHT_NTPase"/>
</dbReference>
<name>A0A8H5BJI4_9AGAR</name>
<dbReference type="PROSITE" id="PS50837">
    <property type="entry name" value="NACHT"/>
    <property type="match status" value="1"/>
</dbReference>
<evidence type="ECO:0000256" key="2">
    <source>
        <dbReference type="SAM" id="MobiDB-lite"/>
    </source>
</evidence>
<comment type="caution">
    <text evidence="4">The sequence shown here is derived from an EMBL/GenBank/DDBJ whole genome shotgun (WGS) entry which is preliminary data.</text>
</comment>
<evidence type="ECO:0000313" key="4">
    <source>
        <dbReference type="EMBL" id="KAF5324243.1"/>
    </source>
</evidence>
<feature type="region of interest" description="Disordered" evidence="2">
    <location>
        <begin position="19"/>
        <end position="53"/>
    </location>
</feature>
<dbReference type="Pfam" id="PF24883">
    <property type="entry name" value="NPHP3_N"/>
    <property type="match status" value="1"/>
</dbReference>
<protein>
    <recommendedName>
        <fullName evidence="3">NACHT domain-containing protein</fullName>
    </recommendedName>
</protein>
<organism evidence="4 5">
    <name type="scientific">Psilocybe cf. subviscida</name>
    <dbReference type="NCBI Taxonomy" id="2480587"/>
    <lineage>
        <taxon>Eukaryota</taxon>
        <taxon>Fungi</taxon>
        <taxon>Dikarya</taxon>
        <taxon>Basidiomycota</taxon>
        <taxon>Agaricomycotina</taxon>
        <taxon>Agaricomycetes</taxon>
        <taxon>Agaricomycetidae</taxon>
        <taxon>Agaricales</taxon>
        <taxon>Agaricineae</taxon>
        <taxon>Strophariaceae</taxon>
        <taxon>Psilocybe</taxon>
    </lineage>
</organism>
<dbReference type="Gene3D" id="3.40.50.300">
    <property type="entry name" value="P-loop containing nucleotide triphosphate hydrolases"/>
    <property type="match status" value="1"/>
</dbReference>
<dbReference type="Proteomes" id="UP000567179">
    <property type="component" value="Unassembled WGS sequence"/>
</dbReference>
<feature type="compositionally biased region" description="Low complexity" evidence="2">
    <location>
        <begin position="41"/>
        <end position="51"/>
    </location>
</feature>
<keyword evidence="1" id="KW-0677">Repeat</keyword>
<accession>A0A8H5BJI4</accession>
<feature type="domain" description="NACHT" evidence="3">
    <location>
        <begin position="137"/>
        <end position="287"/>
    </location>
</feature>
<dbReference type="EMBL" id="JAACJJ010000016">
    <property type="protein sequence ID" value="KAF5324243.1"/>
    <property type="molecule type" value="Genomic_DNA"/>
</dbReference>
<dbReference type="OrthoDB" id="448455at2759"/>
<keyword evidence="5" id="KW-1185">Reference proteome</keyword>
<evidence type="ECO:0000313" key="5">
    <source>
        <dbReference type="Proteomes" id="UP000567179"/>
    </source>
</evidence>